<keyword evidence="1" id="KW-0472">Membrane</keyword>
<feature type="transmembrane region" description="Helical" evidence="1">
    <location>
        <begin position="85"/>
        <end position="104"/>
    </location>
</feature>
<reference evidence="3" key="2">
    <citation type="journal article" date="2018" name="BMC Genomics">
        <title>Genomic insights into host adaptation between the wheat stripe rust pathogen (Puccinia striiformis f. sp. tritici) and the barley stripe rust pathogen (Puccinia striiformis f. sp. hordei).</title>
        <authorList>
            <person name="Xia C."/>
            <person name="Wang M."/>
            <person name="Yin C."/>
            <person name="Cornejo O.E."/>
            <person name="Hulbert S.H."/>
            <person name="Chen X."/>
        </authorList>
    </citation>
    <scope>NUCLEOTIDE SEQUENCE [LARGE SCALE GENOMIC DNA]</scope>
    <source>
        <strain evidence="3">93TX-2</strain>
    </source>
</reference>
<accession>A0A2S4WGC3</accession>
<reference evidence="2 3" key="1">
    <citation type="submission" date="2017-12" db="EMBL/GenBank/DDBJ databases">
        <title>Gene loss provides genomic basis for host adaptation in cereal stripe rust fungi.</title>
        <authorList>
            <person name="Xia C."/>
        </authorList>
    </citation>
    <scope>NUCLEOTIDE SEQUENCE [LARGE SCALE GENOMIC DNA]</scope>
    <source>
        <strain evidence="2 3">93TX-2</strain>
    </source>
</reference>
<proteinExistence type="predicted"/>
<dbReference type="InterPro" id="IPR052786">
    <property type="entry name" value="Spore_wall_assembly"/>
</dbReference>
<feature type="transmembrane region" description="Helical" evidence="1">
    <location>
        <begin position="137"/>
        <end position="159"/>
    </location>
</feature>
<dbReference type="OrthoDB" id="10012223at2759"/>
<evidence type="ECO:0000313" key="2">
    <source>
        <dbReference type="EMBL" id="POW20846.1"/>
    </source>
</evidence>
<dbReference type="Proteomes" id="UP000238274">
    <property type="component" value="Unassembled WGS sequence"/>
</dbReference>
<name>A0A2S4WGC3_9BASI</name>
<evidence type="ECO:0000256" key="1">
    <source>
        <dbReference type="SAM" id="Phobius"/>
    </source>
</evidence>
<keyword evidence="3" id="KW-1185">Reference proteome</keyword>
<comment type="caution">
    <text evidence="2">The sequence shown here is derived from an EMBL/GenBank/DDBJ whole genome shotgun (WGS) entry which is preliminary data.</text>
</comment>
<gene>
    <name evidence="2" type="ORF">PSHT_03077</name>
</gene>
<reference evidence="3" key="3">
    <citation type="journal article" date="2018" name="Mol. Plant Microbe Interact.">
        <title>Genome sequence resources for the wheat stripe rust pathogen (Puccinia striiformis f. sp. tritici) and the barley stripe rust pathogen (Puccinia striiformis f. sp. hordei).</title>
        <authorList>
            <person name="Xia C."/>
            <person name="Wang M."/>
            <person name="Yin C."/>
            <person name="Cornejo O.E."/>
            <person name="Hulbert S.H."/>
            <person name="Chen X."/>
        </authorList>
    </citation>
    <scope>NUCLEOTIDE SEQUENCE [LARGE SCALE GENOMIC DNA]</scope>
    <source>
        <strain evidence="3">93TX-2</strain>
    </source>
</reference>
<sequence>MSPTKLPQPGLTEQLLSANLHRPKSAPTDWENRKQSILDSPWSPMPQELLRFPTSYLTVGIYRLGTDAKINRAIVQEFSTIVKRLVILSIIYCTIAYPITKVWVKYFYLSSKRAKQEQEMTGGRSSMNSMGSSMFSLLNFTTISLVLSQLSSIIEFFLLRKLKKTRSKVYDFTLQSRDKSDEFWIPYVEEWDHPPFEKAQKRMSKWKWYKTITGPIFRLLILKVGSFLVSLTLSERLLERYFTMKKMSELERALFMVERENSLRLLGFGAAVLEKIPILGILFSFSNRIAFAMFAHDLEKHQHAIKSGIIPKKVEPYQSKTAAIELDLPSDAIGNFPKKKS</sequence>
<feature type="transmembrane region" description="Helical" evidence="1">
    <location>
        <begin position="208"/>
        <end position="233"/>
    </location>
</feature>
<protein>
    <submittedName>
        <fullName evidence="2">Uncharacterized protein</fullName>
    </submittedName>
</protein>
<organism evidence="2 3">
    <name type="scientific">Puccinia striiformis</name>
    <dbReference type="NCBI Taxonomy" id="27350"/>
    <lineage>
        <taxon>Eukaryota</taxon>
        <taxon>Fungi</taxon>
        <taxon>Dikarya</taxon>
        <taxon>Basidiomycota</taxon>
        <taxon>Pucciniomycotina</taxon>
        <taxon>Pucciniomycetes</taxon>
        <taxon>Pucciniales</taxon>
        <taxon>Pucciniaceae</taxon>
        <taxon>Puccinia</taxon>
    </lineage>
</organism>
<dbReference type="VEuPathDB" id="FungiDB:PSTT_06040"/>
<keyword evidence="1" id="KW-1133">Transmembrane helix</keyword>
<dbReference type="AlphaFoldDB" id="A0A2S4WGC3"/>
<dbReference type="PANTHER" id="PTHR34292:SF2">
    <property type="entry name" value="OUTER SPORE WALL PROTEIN LDS1"/>
    <property type="match status" value="1"/>
</dbReference>
<dbReference type="VEuPathDB" id="FungiDB:PSHT_03077"/>
<keyword evidence="1" id="KW-0812">Transmembrane</keyword>
<feature type="transmembrane region" description="Helical" evidence="1">
    <location>
        <begin position="265"/>
        <end position="285"/>
    </location>
</feature>
<dbReference type="EMBL" id="PKSM01000028">
    <property type="protein sequence ID" value="POW20846.1"/>
    <property type="molecule type" value="Genomic_DNA"/>
</dbReference>
<evidence type="ECO:0000313" key="3">
    <source>
        <dbReference type="Proteomes" id="UP000238274"/>
    </source>
</evidence>
<dbReference type="PANTHER" id="PTHR34292">
    <property type="entry name" value="OUTER SPORE WALL PROTEIN LDS1"/>
    <property type="match status" value="1"/>
</dbReference>